<gene>
    <name evidence="2" type="ORF">TNCT_254601</name>
</gene>
<comment type="caution">
    <text evidence="2">The sequence shown here is derived from an EMBL/GenBank/DDBJ whole genome shotgun (WGS) entry which is preliminary data.</text>
</comment>
<accession>A0A8X6G1D9</accession>
<sequence>MKASSTPVGNEKKKVTEKCMQQFILPTLFLHAKVPLGKPFANRFGSLTPQTSSDGFLGRNTPPKSRPNPNKVQNCISPTVPFPRDLDRVQPWEDCDRGCCHNNFACVSLRMDL</sequence>
<keyword evidence="3" id="KW-1185">Reference proteome</keyword>
<feature type="compositionally biased region" description="Polar residues" evidence="1">
    <location>
        <begin position="45"/>
        <end position="54"/>
    </location>
</feature>
<dbReference type="AlphaFoldDB" id="A0A8X6G1D9"/>
<organism evidence="2 3">
    <name type="scientific">Trichonephila clavata</name>
    <name type="common">Joro spider</name>
    <name type="synonym">Nephila clavata</name>
    <dbReference type="NCBI Taxonomy" id="2740835"/>
    <lineage>
        <taxon>Eukaryota</taxon>
        <taxon>Metazoa</taxon>
        <taxon>Ecdysozoa</taxon>
        <taxon>Arthropoda</taxon>
        <taxon>Chelicerata</taxon>
        <taxon>Arachnida</taxon>
        <taxon>Araneae</taxon>
        <taxon>Araneomorphae</taxon>
        <taxon>Entelegynae</taxon>
        <taxon>Araneoidea</taxon>
        <taxon>Nephilidae</taxon>
        <taxon>Trichonephila</taxon>
    </lineage>
</organism>
<evidence type="ECO:0000313" key="3">
    <source>
        <dbReference type="Proteomes" id="UP000887116"/>
    </source>
</evidence>
<name>A0A8X6G1D9_TRICU</name>
<feature type="compositionally biased region" description="Polar residues" evidence="1">
    <location>
        <begin position="67"/>
        <end position="77"/>
    </location>
</feature>
<feature type="region of interest" description="Disordered" evidence="1">
    <location>
        <begin position="45"/>
        <end position="77"/>
    </location>
</feature>
<reference evidence="2" key="1">
    <citation type="submission" date="2020-07" db="EMBL/GenBank/DDBJ databases">
        <title>Multicomponent nature underlies the extraordinary mechanical properties of spider dragline silk.</title>
        <authorList>
            <person name="Kono N."/>
            <person name="Nakamura H."/>
            <person name="Mori M."/>
            <person name="Yoshida Y."/>
            <person name="Ohtoshi R."/>
            <person name="Malay A.D."/>
            <person name="Moran D.A.P."/>
            <person name="Tomita M."/>
            <person name="Numata K."/>
            <person name="Arakawa K."/>
        </authorList>
    </citation>
    <scope>NUCLEOTIDE SEQUENCE</scope>
</reference>
<dbReference type="Proteomes" id="UP000887116">
    <property type="component" value="Unassembled WGS sequence"/>
</dbReference>
<dbReference type="EMBL" id="BMAO01014194">
    <property type="protein sequence ID" value="GFQ93473.1"/>
    <property type="molecule type" value="Genomic_DNA"/>
</dbReference>
<evidence type="ECO:0000256" key="1">
    <source>
        <dbReference type="SAM" id="MobiDB-lite"/>
    </source>
</evidence>
<protein>
    <submittedName>
        <fullName evidence="2">Uncharacterized protein</fullName>
    </submittedName>
</protein>
<proteinExistence type="predicted"/>
<evidence type="ECO:0000313" key="2">
    <source>
        <dbReference type="EMBL" id="GFQ93473.1"/>
    </source>
</evidence>